<evidence type="ECO:0000256" key="1">
    <source>
        <dbReference type="SAM" id="MobiDB-lite"/>
    </source>
</evidence>
<dbReference type="OrthoDB" id="9982179at2"/>
<keyword evidence="2" id="KW-0472">Membrane</keyword>
<dbReference type="Proteomes" id="UP000319976">
    <property type="component" value="Chromosome"/>
</dbReference>
<dbReference type="AlphaFoldDB" id="A0A517TDA3"/>
<organism evidence="3 4">
    <name type="scientific">Calycomorphotria hydatis</name>
    <dbReference type="NCBI Taxonomy" id="2528027"/>
    <lineage>
        <taxon>Bacteria</taxon>
        <taxon>Pseudomonadati</taxon>
        <taxon>Planctomycetota</taxon>
        <taxon>Planctomycetia</taxon>
        <taxon>Planctomycetales</taxon>
        <taxon>Planctomycetaceae</taxon>
        <taxon>Calycomorphotria</taxon>
    </lineage>
</organism>
<sequence>MESRSQPGRRKSYVRPSSAPQFSSQTPSHYSLPATNNPPAPGAARPAQHATGGPHFRIRSESTQEPPQPQQHEQQPYRTVREVMAEYEEKQQKSFTPSEEVTPPTWQAVSRGVSLFLGLLMLATVADAIMNGVLSNQYWWIALDPIPADASRMILAGIGGLFLLFAAFPVLPGPLRFTGSLTAATFAGFLMRDAVAYFQAIQNNQLAGGPLVPFSLYLAALMLVVLAGFRLNIEKTRIQDTLLTAMVFAIMLIAVPVTQYFCMSRLNDHHDGDRIVILNAAANVIEAAKGKGAELEQKLSVPIIDASQPPLAELSAEQLPEVLLRENPDLAGAELILIGPDTALTAARTVFAQHGFTINSLPIATKPQREPKTLLKMVPELLRVYFPTTKDRWQMLADRFSSSGASELATEDFPPLE</sequence>
<protein>
    <submittedName>
        <fullName evidence="3">Uncharacterized protein</fullName>
    </submittedName>
</protein>
<gene>
    <name evidence="3" type="ORF">V22_36220</name>
</gene>
<feature type="transmembrane region" description="Helical" evidence="2">
    <location>
        <begin position="207"/>
        <end position="229"/>
    </location>
</feature>
<feature type="transmembrane region" description="Helical" evidence="2">
    <location>
        <begin position="241"/>
        <end position="261"/>
    </location>
</feature>
<feature type="transmembrane region" description="Helical" evidence="2">
    <location>
        <begin position="113"/>
        <end position="133"/>
    </location>
</feature>
<evidence type="ECO:0000313" key="4">
    <source>
        <dbReference type="Proteomes" id="UP000319976"/>
    </source>
</evidence>
<dbReference type="KEGG" id="chya:V22_36220"/>
<keyword evidence="2" id="KW-1133">Transmembrane helix</keyword>
<keyword evidence="2" id="KW-0812">Transmembrane</keyword>
<dbReference type="RefSeq" id="WP_145265382.1">
    <property type="nucleotide sequence ID" value="NZ_CP036316.1"/>
</dbReference>
<dbReference type="EMBL" id="CP036316">
    <property type="protein sequence ID" value="QDT66356.1"/>
    <property type="molecule type" value="Genomic_DNA"/>
</dbReference>
<accession>A0A517TDA3</accession>
<name>A0A517TDA3_9PLAN</name>
<feature type="transmembrane region" description="Helical" evidence="2">
    <location>
        <begin position="153"/>
        <end position="171"/>
    </location>
</feature>
<reference evidence="3 4" key="1">
    <citation type="submission" date="2019-02" db="EMBL/GenBank/DDBJ databases">
        <title>Deep-cultivation of Planctomycetes and their phenomic and genomic characterization uncovers novel biology.</title>
        <authorList>
            <person name="Wiegand S."/>
            <person name="Jogler M."/>
            <person name="Boedeker C."/>
            <person name="Pinto D."/>
            <person name="Vollmers J."/>
            <person name="Rivas-Marin E."/>
            <person name="Kohn T."/>
            <person name="Peeters S.H."/>
            <person name="Heuer A."/>
            <person name="Rast P."/>
            <person name="Oberbeckmann S."/>
            <person name="Bunk B."/>
            <person name="Jeske O."/>
            <person name="Meyerdierks A."/>
            <person name="Storesund J.E."/>
            <person name="Kallscheuer N."/>
            <person name="Luecker S."/>
            <person name="Lage O.M."/>
            <person name="Pohl T."/>
            <person name="Merkel B.J."/>
            <person name="Hornburger P."/>
            <person name="Mueller R.-W."/>
            <person name="Bruemmer F."/>
            <person name="Labrenz M."/>
            <person name="Spormann A.M."/>
            <person name="Op den Camp H."/>
            <person name="Overmann J."/>
            <person name="Amann R."/>
            <person name="Jetten M.S.M."/>
            <person name="Mascher T."/>
            <person name="Medema M.H."/>
            <person name="Devos D.P."/>
            <person name="Kaster A.-K."/>
            <person name="Ovreas L."/>
            <person name="Rohde M."/>
            <person name="Galperin M.Y."/>
            <person name="Jogler C."/>
        </authorList>
    </citation>
    <scope>NUCLEOTIDE SEQUENCE [LARGE SCALE GENOMIC DNA]</scope>
    <source>
        <strain evidence="3 4">V22</strain>
    </source>
</reference>
<proteinExistence type="predicted"/>
<feature type="compositionally biased region" description="Polar residues" evidence="1">
    <location>
        <begin position="18"/>
        <end position="29"/>
    </location>
</feature>
<keyword evidence="4" id="KW-1185">Reference proteome</keyword>
<evidence type="ECO:0000313" key="3">
    <source>
        <dbReference type="EMBL" id="QDT66356.1"/>
    </source>
</evidence>
<feature type="region of interest" description="Disordered" evidence="1">
    <location>
        <begin position="1"/>
        <end position="77"/>
    </location>
</feature>
<feature type="transmembrane region" description="Helical" evidence="2">
    <location>
        <begin position="183"/>
        <end position="201"/>
    </location>
</feature>
<evidence type="ECO:0000256" key="2">
    <source>
        <dbReference type="SAM" id="Phobius"/>
    </source>
</evidence>